<accession>A0A8S2M2P5</accession>
<name>A0A8S2M2P5_9BILA</name>
<feature type="non-terminal residue" evidence="1">
    <location>
        <position position="102"/>
    </location>
</feature>
<organism evidence="1 2">
    <name type="scientific">Didymodactylos carnosus</name>
    <dbReference type="NCBI Taxonomy" id="1234261"/>
    <lineage>
        <taxon>Eukaryota</taxon>
        <taxon>Metazoa</taxon>
        <taxon>Spiralia</taxon>
        <taxon>Gnathifera</taxon>
        <taxon>Rotifera</taxon>
        <taxon>Eurotatoria</taxon>
        <taxon>Bdelloidea</taxon>
        <taxon>Philodinida</taxon>
        <taxon>Philodinidae</taxon>
        <taxon>Didymodactylos</taxon>
    </lineage>
</organism>
<evidence type="ECO:0000313" key="1">
    <source>
        <dbReference type="EMBL" id="CAF3920393.1"/>
    </source>
</evidence>
<evidence type="ECO:0000313" key="2">
    <source>
        <dbReference type="Proteomes" id="UP000682733"/>
    </source>
</evidence>
<proteinExistence type="predicted"/>
<feature type="non-terminal residue" evidence="1">
    <location>
        <position position="1"/>
    </location>
</feature>
<reference evidence="1" key="1">
    <citation type="submission" date="2021-02" db="EMBL/GenBank/DDBJ databases">
        <authorList>
            <person name="Nowell W R."/>
        </authorList>
    </citation>
    <scope>NUCLEOTIDE SEQUENCE</scope>
</reference>
<protein>
    <submittedName>
        <fullName evidence="1">Uncharacterized protein</fullName>
    </submittedName>
</protein>
<sequence>SEKDDIVPPKPPTSNLMINRLTSTIDESLTSIKYLVDDIELQRQNSHKQSENVYNTLRNLIDKRQKQYEANINECFRKHYENILKLKTYLKQLKSKLLNLSY</sequence>
<dbReference type="Proteomes" id="UP000682733">
    <property type="component" value="Unassembled WGS sequence"/>
</dbReference>
<dbReference type="EMBL" id="CAJOBA010023136">
    <property type="protein sequence ID" value="CAF3920393.1"/>
    <property type="molecule type" value="Genomic_DNA"/>
</dbReference>
<comment type="caution">
    <text evidence="1">The sequence shown here is derived from an EMBL/GenBank/DDBJ whole genome shotgun (WGS) entry which is preliminary data.</text>
</comment>
<gene>
    <name evidence="1" type="ORF">TMI583_LOCUS21270</name>
</gene>
<dbReference type="AlphaFoldDB" id="A0A8S2M2P5"/>